<comment type="similarity">
    <text evidence="2">Belongs to the glycosyltransferase 32 family.</text>
</comment>
<evidence type="ECO:0000256" key="3">
    <source>
        <dbReference type="ARBA" id="ARBA00022676"/>
    </source>
</evidence>
<evidence type="ECO:0000256" key="1">
    <source>
        <dbReference type="ARBA" id="ARBA00004323"/>
    </source>
</evidence>
<dbReference type="GO" id="GO:0006688">
    <property type="term" value="P:glycosphingolipid biosynthetic process"/>
    <property type="evidence" value="ECO:0007669"/>
    <property type="project" value="TreeGrafter"/>
</dbReference>
<proteinExistence type="inferred from homology"/>
<dbReference type="Proteomes" id="UP000076407">
    <property type="component" value="Unassembled WGS sequence"/>
</dbReference>
<dbReference type="PANTHER" id="PTHR12042">
    <property type="entry name" value="LACTOSYLCERAMIDE 4-ALPHA-GALACTOSYLTRANSFERASE ALPHA- 1,4-GALACTOSYLTRANSFERASE"/>
    <property type="match status" value="1"/>
</dbReference>
<dbReference type="EnsemblMetazoa" id="AQUA010584-RA">
    <property type="protein sequence ID" value="AQUA010584-PA"/>
    <property type="gene ID" value="AQUA010584"/>
</dbReference>
<dbReference type="PANTHER" id="PTHR12042:SF21">
    <property type="entry name" value="ALPHA1,4-GALACTOSYLTRANSFERASE 1-RELATED"/>
    <property type="match status" value="1"/>
</dbReference>
<accession>A0A182XL39</accession>
<dbReference type="InterPro" id="IPR007577">
    <property type="entry name" value="GlycoTrfase_DXD_sugar-bd_CS"/>
</dbReference>
<evidence type="ECO:0000256" key="4">
    <source>
        <dbReference type="ARBA" id="ARBA00022679"/>
    </source>
</evidence>
<dbReference type="InterPro" id="IPR029044">
    <property type="entry name" value="Nucleotide-diphossugar_trans"/>
</dbReference>
<name>A0A182XL39_ANOQN</name>
<keyword evidence="5" id="KW-0333">Golgi apparatus</keyword>
<dbReference type="Pfam" id="PF04572">
    <property type="entry name" value="Gb3_synth"/>
    <property type="match status" value="2"/>
</dbReference>
<evidence type="ECO:0000256" key="2">
    <source>
        <dbReference type="ARBA" id="ARBA00009003"/>
    </source>
</evidence>
<dbReference type="InterPro" id="IPR007652">
    <property type="entry name" value="A1-4-GlycosylTfrase_dom"/>
</dbReference>
<evidence type="ECO:0000259" key="7">
    <source>
        <dbReference type="Pfam" id="PF04572"/>
    </source>
</evidence>
<dbReference type="SUPFAM" id="SSF53448">
    <property type="entry name" value="Nucleotide-diphospho-sugar transferases"/>
    <property type="match status" value="2"/>
</dbReference>
<keyword evidence="3" id="KW-0328">Glycosyltransferase</keyword>
<dbReference type="Gene3D" id="3.90.550.20">
    <property type="match status" value="2"/>
</dbReference>
<comment type="subcellular location">
    <subcellularLocation>
        <location evidence="1">Golgi apparatus membrane</location>
        <topology evidence="1">Single-pass type II membrane protein</topology>
    </subcellularLocation>
</comment>
<keyword evidence="6" id="KW-0472">Membrane</keyword>
<dbReference type="STRING" id="34691.A0A182XL39"/>
<evidence type="ECO:0000313" key="9">
    <source>
        <dbReference type="Proteomes" id="UP000076407"/>
    </source>
</evidence>
<evidence type="ECO:0000256" key="5">
    <source>
        <dbReference type="ARBA" id="ARBA00023034"/>
    </source>
</evidence>
<evidence type="ECO:0000313" key="8">
    <source>
        <dbReference type="EnsemblMetazoa" id="AQUA010584-PA"/>
    </source>
</evidence>
<dbReference type="GO" id="GO:0000139">
    <property type="term" value="C:Golgi membrane"/>
    <property type="evidence" value="ECO:0007669"/>
    <property type="project" value="UniProtKB-SubCell"/>
</dbReference>
<feature type="domain" description="Alpha 1,4-glycosyltransferase" evidence="7">
    <location>
        <begin position="636"/>
        <end position="762"/>
    </location>
</feature>
<dbReference type="GO" id="GO:0035248">
    <property type="term" value="F:alpha-1,4-N-acetylgalactosaminyltransferase activity"/>
    <property type="evidence" value="ECO:0007669"/>
    <property type="project" value="TreeGrafter"/>
</dbReference>
<dbReference type="InterPro" id="IPR051981">
    <property type="entry name" value="Glycosyltransf_32"/>
</dbReference>
<protein>
    <recommendedName>
        <fullName evidence="7">Alpha 1,4-glycosyltransferase domain-containing protein</fullName>
    </recommendedName>
</protein>
<dbReference type="VEuPathDB" id="VectorBase:AQUA017911"/>
<dbReference type="Pfam" id="PF04488">
    <property type="entry name" value="Gly_transf_sug"/>
    <property type="match status" value="2"/>
</dbReference>
<feature type="domain" description="Alpha 1,4-glycosyltransferase" evidence="7">
    <location>
        <begin position="225"/>
        <end position="351"/>
    </location>
</feature>
<keyword evidence="9" id="KW-1185">Reference proteome</keyword>
<dbReference type="AlphaFoldDB" id="A0A182XL39"/>
<keyword evidence="4" id="KW-0808">Transferase</keyword>
<sequence length="767" mass="87939">MSFWLQPMRYKRRIVYVFLFLSAALYILYSCIPDPPIHNCFQIVPGDSFAAGDSLDDVQQSIPQPSDDGRNIFFHETSCLKEDGIVRLNARQACAIESAARANPEWNVYVLFAAPVGFRNHTTQPILDALLEYPNVHLRYVNLTTYANETPLEEWMASGEIFRSLYMNSHLSDVMRYLTLYKYGGTYLDLDVIVQQSFEKLEPNYAGAESVRWVAAGVMNFEPKGHGHELAEMCVRDLLANFNGKDWGNNGPGVVTRVLQKYCHTRSTAHMTRERCRHFTVHPISAFYAIGYEDYRQFFEEQYLEHALYTLNQSIVVHVWNKFSKNHPVRVGSRVAYGVLAERHCPKVYRSCGTCRFVLCAVGAFVLVLLMLRRIGDRQWRITPHMYSEIVQEDLEFWESYENRFFATKELHQQKSESFTAPAPTLKRVVTTTSTPTTPSPWIDTCFKIFESNATKGHSLHGKNILEDVQQSVPQPTDDGRNIFFHETSCLKKDGIVRLNARQACAIESAARANPEWNVYVLFAAPVGFRNRTTQPILDALLEYPNVHLRYVNLTTYANDTPLKEWMARGEILRSQYMNSHLSDVMRYLTLYKYGGTYLDLDVIVQQSFEKMKPNYAGAESPQYIAAGVINFESKGHGHELAEMCVRDLLANYNGYQWAQNGPGVITRVLVKHCHTQSITNMTQHCSEHFTVYPPSAFYAIAYWNYKQFFEEPYLKSALDALNQSIVVHLWNKLSKDIPVWVGSRVAYGVLAERYCPKVYGSCGHVF</sequence>
<reference evidence="8" key="1">
    <citation type="submission" date="2020-05" db="UniProtKB">
        <authorList>
            <consortium name="EnsemblMetazoa"/>
        </authorList>
    </citation>
    <scope>IDENTIFICATION</scope>
    <source>
        <strain evidence="8">SANGQUA</strain>
    </source>
</reference>
<dbReference type="VEuPathDB" id="VectorBase:AQUA010586"/>
<evidence type="ECO:0000256" key="6">
    <source>
        <dbReference type="ARBA" id="ARBA00023136"/>
    </source>
</evidence>
<organism evidence="8 9">
    <name type="scientific">Anopheles quadriannulatus</name>
    <name type="common">Mosquito</name>
    <dbReference type="NCBI Taxonomy" id="34691"/>
    <lineage>
        <taxon>Eukaryota</taxon>
        <taxon>Metazoa</taxon>
        <taxon>Ecdysozoa</taxon>
        <taxon>Arthropoda</taxon>
        <taxon>Hexapoda</taxon>
        <taxon>Insecta</taxon>
        <taxon>Pterygota</taxon>
        <taxon>Neoptera</taxon>
        <taxon>Endopterygota</taxon>
        <taxon>Diptera</taxon>
        <taxon>Nematocera</taxon>
        <taxon>Culicoidea</taxon>
        <taxon>Culicidae</taxon>
        <taxon>Anophelinae</taxon>
        <taxon>Anopheles</taxon>
    </lineage>
</organism>